<dbReference type="AlphaFoldDB" id="A0A560H8G2"/>
<comment type="caution">
    <text evidence="1">The sequence shown here is derived from an EMBL/GenBank/DDBJ whole genome shotgun (WGS) entry which is preliminary data.</text>
</comment>
<sequence length="619" mass="71599">MAENSSGDLDKIPQEIQISVPMKALRTLNAKSKSRILADGEPNDQRLKRYPADEAGIRRQYYEDRYLYHLNDEEIEERIANIIANSIHISSSGVYSANNRYGFYWQKRLIHTLEEACLRGKCPEASSIMLKHMPDLNFFSPSSEIVSPDLSANSANLYRYDKIKYLKNLRKEGKIYLRCASTVDSSSDSARNDNNEILIEIRLPADSLNFSGRQNEVTITDDTDTINLKIYQKSDYYMFCLSQIYDWRLFGNFTGDSVANDEDEQIGCLVITDVNEFVRRVYDAANSAFAGRRYETGHSFSIVASSVKYYDPFFADECSELLSYGSNLSLFKRFEYSYQREFRFVIRPNMPDAFYPQYPHDQFPQFEREFIEIGNIEDISFILTPGVKLKTSANYLMKQDITLLASALGTSFPEGTERVYFCYSVERREVGRTHRQNLMLKRQIGHGAQVHQQMISIPIVDGKNDALNFIRQFYRIFDVREHGNHLIGFRIQRIPDINGIEFDYMLTLPSHQPSDKDMEIKELSFEFSYEYLDDGDSLHRLIKSITLRGATYYSGSPGDNRRFLTPSRGMLHGAEMAFLDYLSEMKVRNLKSYICSCPEINRRCSEFNMPEMNNAQNNG</sequence>
<evidence type="ECO:0000313" key="2">
    <source>
        <dbReference type="Proteomes" id="UP000315751"/>
    </source>
</evidence>
<accession>A0A560H8G2</accession>
<keyword evidence="2" id="KW-1185">Reference proteome</keyword>
<evidence type="ECO:0000313" key="1">
    <source>
        <dbReference type="EMBL" id="TWB42588.1"/>
    </source>
</evidence>
<dbReference type="EMBL" id="VITR01000006">
    <property type="protein sequence ID" value="TWB42588.1"/>
    <property type="molecule type" value="Genomic_DNA"/>
</dbReference>
<dbReference type="OrthoDB" id="7605040at2"/>
<organism evidence="1 2">
    <name type="scientific">Nitrospirillum amazonense</name>
    <dbReference type="NCBI Taxonomy" id="28077"/>
    <lineage>
        <taxon>Bacteria</taxon>
        <taxon>Pseudomonadati</taxon>
        <taxon>Pseudomonadota</taxon>
        <taxon>Alphaproteobacteria</taxon>
        <taxon>Rhodospirillales</taxon>
        <taxon>Azospirillaceae</taxon>
        <taxon>Nitrospirillum</taxon>
    </lineage>
</organism>
<gene>
    <name evidence="1" type="ORF">FBZ90_106188</name>
</gene>
<reference evidence="1 2" key="1">
    <citation type="submission" date="2019-06" db="EMBL/GenBank/DDBJ databases">
        <title>Genomic Encyclopedia of Type Strains, Phase IV (KMG-V): Genome sequencing to study the core and pangenomes of soil and plant-associated prokaryotes.</title>
        <authorList>
            <person name="Whitman W."/>
        </authorList>
    </citation>
    <scope>NUCLEOTIDE SEQUENCE [LARGE SCALE GENOMIC DNA]</scope>
    <source>
        <strain evidence="1 2">BR 11622</strain>
    </source>
</reference>
<dbReference type="RefSeq" id="WP_145732325.1">
    <property type="nucleotide sequence ID" value="NZ_VITR01000006.1"/>
</dbReference>
<name>A0A560H8G2_9PROT</name>
<proteinExistence type="predicted"/>
<dbReference type="Proteomes" id="UP000315751">
    <property type="component" value="Unassembled WGS sequence"/>
</dbReference>
<protein>
    <submittedName>
        <fullName evidence="1">Uncharacterized protein</fullName>
    </submittedName>
</protein>